<name>A0ABT6LVW8_9ACTN</name>
<evidence type="ECO:0000313" key="2">
    <source>
        <dbReference type="Proteomes" id="UP001160499"/>
    </source>
</evidence>
<gene>
    <name evidence="1" type="ORF">M2283_007339</name>
</gene>
<organism evidence="1 2">
    <name type="scientific">Streptomyces pseudovenezuelae</name>
    <dbReference type="NCBI Taxonomy" id="67350"/>
    <lineage>
        <taxon>Bacteria</taxon>
        <taxon>Bacillati</taxon>
        <taxon>Actinomycetota</taxon>
        <taxon>Actinomycetes</taxon>
        <taxon>Kitasatosporales</taxon>
        <taxon>Streptomycetaceae</taxon>
        <taxon>Streptomyces</taxon>
        <taxon>Streptomyces aurantiacus group</taxon>
    </lineage>
</organism>
<protein>
    <submittedName>
        <fullName evidence="1">Uncharacterized protein</fullName>
    </submittedName>
</protein>
<sequence>MGRPWTFYGAAKFFRRIWFRLHTPGYVLAVLFMPCTAAAQGVQNVMLMTAHSAAATRVTGLPETPPMEAVPHA</sequence>
<dbReference type="Proteomes" id="UP001160499">
    <property type="component" value="Unassembled WGS sequence"/>
</dbReference>
<evidence type="ECO:0000313" key="1">
    <source>
        <dbReference type="EMBL" id="MDH6220000.1"/>
    </source>
</evidence>
<proteinExistence type="predicted"/>
<reference evidence="1 2" key="1">
    <citation type="submission" date="2023-04" db="EMBL/GenBank/DDBJ databases">
        <title>Forest soil microbial communities from Buena Vista Peninsula, Colon Province, Panama.</title>
        <authorList>
            <person name="Bouskill N."/>
        </authorList>
    </citation>
    <scope>NUCLEOTIDE SEQUENCE [LARGE SCALE GENOMIC DNA]</scope>
    <source>
        <strain evidence="1 2">GGS1</strain>
    </source>
</reference>
<accession>A0ABT6LVW8</accession>
<dbReference type="EMBL" id="JARXVH010000014">
    <property type="protein sequence ID" value="MDH6220000.1"/>
    <property type="molecule type" value="Genomic_DNA"/>
</dbReference>
<comment type="caution">
    <text evidence="1">The sequence shown here is derived from an EMBL/GenBank/DDBJ whole genome shotgun (WGS) entry which is preliminary data.</text>
</comment>
<keyword evidence="2" id="KW-1185">Reference proteome</keyword>